<comment type="caution">
    <text evidence="3">The sequence shown here is derived from an EMBL/GenBank/DDBJ whole genome shotgun (WGS) entry which is preliminary data.</text>
</comment>
<accession>A0A1E7LTP0</accession>
<evidence type="ECO:0000313" key="3">
    <source>
        <dbReference type="EMBL" id="OEV19293.1"/>
    </source>
</evidence>
<feature type="transmembrane region" description="Helical" evidence="2">
    <location>
        <begin position="149"/>
        <end position="167"/>
    </location>
</feature>
<sequence>MGWTYKVHGGVAAGLGAVVLALAALSWVSGTWPLFEGSRLLVAGFASAFLLLVPALVRAALARSDKRMQWEAFRCLPGRVQAGLAALAVAGVAIVALDATGAGSPGRLQDAEVRDGRYYAFDPGTETRGTVEITRSEYEALLPSSRRPFLAISGMFLLGASGLALATGELRRADRARTDPRPAGGNSGRALSGG</sequence>
<evidence type="ECO:0000256" key="1">
    <source>
        <dbReference type="SAM" id="MobiDB-lite"/>
    </source>
</evidence>
<keyword evidence="4" id="KW-1185">Reference proteome</keyword>
<feature type="compositionally biased region" description="Gly residues" evidence="1">
    <location>
        <begin position="185"/>
        <end position="194"/>
    </location>
</feature>
<protein>
    <submittedName>
        <fullName evidence="3">Uncharacterized protein</fullName>
    </submittedName>
</protein>
<dbReference type="AlphaFoldDB" id="A0A1E7LTP0"/>
<organism evidence="3 4">
    <name type="scientific">Streptomyces nanshensis</name>
    <dbReference type="NCBI Taxonomy" id="518642"/>
    <lineage>
        <taxon>Bacteria</taxon>
        <taxon>Bacillati</taxon>
        <taxon>Actinomycetota</taxon>
        <taxon>Actinomycetes</taxon>
        <taxon>Kitasatosporales</taxon>
        <taxon>Streptomycetaceae</taxon>
        <taxon>Streptomyces</taxon>
    </lineage>
</organism>
<evidence type="ECO:0000256" key="2">
    <source>
        <dbReference type="SAM" id="Phobius"/>
    </source>
</evidence>
<keyword evidence="2" id="KW-1133">Transmembrane helix</keyword>
<keyword evidence="2" id="KW-0472">Membrane</keyword>
<reference evidence="3 4" key="1">
    <citation type="journal article" date="2016" name="Front. Microbiol.">
        <title>Comparative Genomics Analysis of Streptomyces Species Reveals Their Adaptation to the Marine Environment and Their Diversity at the Genomic Level.</title>
        <authorList>
            <person name="Tian X."/>
            <person name="Zhang Z."/>
            <person name="Yang T."/>
            <person name="Chen M."/>
            <person name="Li J."/>
            <person name="Chen F."/>
            <person name="Yang J."/>
            <person name="Li W."/>
            <person name="Zhang B."/>
            <person name="Zhang Z."/>
            <person name="Wu J."/>
            <person name="Zhang C."/>
            <person name="Long L."/>
            <person name="Xiao J."/>
        </authorList>
    </citation>
    <scope>NUCLEOTIDE SEQUENCE [LARGE SCALE GENOMIC DNA]</scope>
    <source>
        <strain evidence="3 4">SCSIO M10372</strain>
    </source>
</reference>
<dbReference type="RefSeq" id="WP_070201871.1">
    <property type="nucleotide sequence ID" value="NZ_LJGZ01000087.1"/>
</dbReference>
<feature type="region of interest" description="Disordered" evidence="1">
    <location>
        <begin position="173"/>
        <end position="194"/>
    </location>
</feature>
<keyword evidence="2" id="KW-0812">Transmembrane</keyword>
<dbReference type="Proteomes" id="UP000175971">
    <property type="component" value="Unassembled WGS sequence"/>
</dbReference>
<feature type="transmembrane region" description="Helical" evidence="2">
    <location>
        <begin position="7"/>
        <end position="28"/>
    </location>
</feature>
<dbReference type="PATRIC" id="fig|518642.7.peg.4551"/>
<feature type="transmembrane region" description="Helical" evidence="2">
    <location>
        <begin position="82"/>
        <end position="102"/>
    </location>
</feature>
<dbReference type="OrthoDB" id="4184734at2"/>
<dbReference type="EMBL" id="LJGZ01000087">
    <property type="protein sequence ID" value="OEV19293.1"/>
    <property type="molecule type" value="Genomic_DNA"/>
</dbReference>
<gene>
    <name evidence="3" type="ORF">AN221_17940</name>
</gene>
<feature type="transmembrane region" description="Helical" evidence="2">
    <location>
        <begin position="40"/>
        <end position="61"/>
    </location>
</feature>
<proteinExistence type="predicted"/>
<name>A0A1E7LTP0_9ACTN</name>
<evidence type="ECO:0000313" key="4">
    <source>
        <dbReference type="Proteomes" id="UP000175971"/>
    </source>
</evidence>